<comment type="caution">
    <text evidence="1">The sequence shown here is derived from an EMBL/GenBank/DDBJ whole genome shotgun (WGS) entry which is preliminary data.</text>
</comment>
<sequence length="342" mass="37877">MSDLIKDNWFVILIAVIIIAFVGYFIFDSNKDNVSAKTSEGKDVLATLADTDITADALYDDYTPFDGDLLYNMYRNAVVKQSVKTTKEMEEEAKKLENTIRSRVSSQNSDVYRDAIEAELASYGFDSYDKLYDYCLMTVEQKALNKDYVDAHFDTLKDSMKDAKSRIVSLIQLEVADPSNLTEAETKKRDNIDNAIETGTFADAATAFSDEAETAAKEGLFGYLDSSSNASSTGLDANLIAKALEINEGETSDWIEVQNQSTGITSLYKVHVDTTDLDTIHQSKDSAVQDSFLYAVLNATPGLEVTVLENAAKDLDIHFEDKAVQTKLDNYMNQLKGGTTNE</sequence>
<dbReference type="EMBL" id="SRYG01000003">
    <property type="protein sequence ID" value="TGY66852.1"/>
    <property type="molecule type" value="Genomic_DNA"/>
</dbReference>
<protein>
    <submittedName>
        <fullName evidence="1">Rotamase</fullName>
    </submittedName>
</protein>
<accession>A0AC61R9S5</accession>
<keyword evidence="2" id="KW-1185">Reference proteome</keyword>
<evidence type="ECO:0000313" key="1">
    <source>
        <dbReference type="EMBL" id="TGY66852.1"/>
    </source>
</evidence>
<evidence type="ECO:0000313" key="2">
    <source>
        <dbReference type="Proteomes" id="UP000308836"/>
    </source>
</evidence>
<dbReference type="Proteomes" id="UP000308836">
    <property type="component" value="Unassembled WGS sequence"/>
</dbReference>
<gene>
    <name evidence="1" type="ORF">E5336_01850</name>
</gene>
<organism evidence="1 2">
    <name type="scientific">Dubosiella muris</name>
    <dbReference type="NCBI Taxonomy" id="3038133"/>
    <lineage>
        <taxon>Bacteria</taxon>
        <taxon>Bacillati</taxon>
        <taxon>Bacillota</taxon>
        <taxon>Erysipelotrichia</taxon>
        <taxon>Erysipelotrichales</taxon>
        <taxon>Erysipelotrichaceae</taxon>
        <taxon>Dubosiella</taxon>
    </lineage>
</organism>
<name>A0AC61R9S5_9FIRM</name>
<reference evidence="1" key="1">
    <citation type="submission" date="2019-04" db="EMBL/GenBank/DDBJ databases">
        <title>Microbes associate with the intestines of laboratory mice.</title>
        <authorList>
            <person name="Navarre W."/>
            <person name="Wong E."/>
            <person name="Huang K."/>
            <person name="Tropini C."/>
            <person name="Ng K."/>
            <person name="Yu B."/>
        </authorList>
    </citation>
    <scope>NUCLEOTIDE SEQUENCE</scope>
    <source>
        <strain evidence="1">NM09_H32</strain>
    </source>
</reference>
<proteinExistence type="predicted"/>